<dbReference type="InterPro" id="IPR000591">
    <property type="entry name" value="DEP_dom"/>
</dbReference>
<dbReference type="EMBL" id="JANPWB010000003">
    <property type="protein sequence ID" value="KAJ1197230.1"/>
    <property type="molecule type" value="Genomic_DNA"/>
</dbReference>
<evidence type="ECO:0000259" key="2">
    <source>
        <dbReference type="PROSITE" id="PS50186"/>
    </source>
</evidence>
<reference evidence="3" key="1">
    <citation type="journal article" date="2022" name="bioRxiv">
        <title>Sequencing and chromosome-scale assembly of the giantPleurodeles waltlgenome.</title>
        <authorList>
            <person name="Brown T."/>
            <person name="Elewa A."/>
            <person name="Iarovenko S."/>
            <person name="Subramanian E."/>
            <person name="Araus A.J."/>
            <person name="Petzold A."/>
            <person name="Susuki M."/>
            <person name="Suzuki K.-i.T."/>
            <person name="Hayashi T."/>
            <person name="Toyoda A."/>
            <person name="Oliveira C."/>
            <person name="Osipova E."/>
            <person name="Leigh N.D."/>
            <person name="Simon A."/>
            <person name="Yun M.H."/>
        </authorList>
    </citation>
    <scope>NUCLEOTIDE SEQUENCE</scope>
    <source>
        <strain evidence="3">20211129_DDA</strain>
        <tissue evidence="3">Liver</tissue>
    </source>
</reference>
<dbReference type="PANTHER" id="PTHR15002:SF0">
    <property type="entry name" value="RIBOSOMAL BIOGENESIS PROTEIN LAS1L"/>
    <property type="match status" value="1"/>
</dbReference>
<accession>A0AAV7V950</accession>
<dbReference type="Pfam" id="PF04031">
    <property type="entry name" value="Las1"/>
    <property type="match status" value="1"/>
</dbReference>
<protein>
    <recommendedName>
        <fullName evidence="2">DEP domain-containing protein</fullName>
    </recommendedName>
</protein>
<dbReference type="PROSITE" id="PS50186">
    <property type="entry name" value="DEP"/>
    <property type="match status" value="1"/>
</dbReference>
<dbReference type="AlphaFoldDB" id="A0AAV7V950"/>
<organism evidence="3 4">
    <name type="scientific">Pleurodeles waltl</name>
    <name type="common">Iberian ribbed newt</name>
    <dbReference type="NCBI Taxonomy" id="8319"/>
    <lineage>
        <taxon>Eukaryota</taxon>
        <taxon>Metazoa</taxon>
        <taxon>Chordata</taxon>
        <taxon>Craniata</taxon>
        <taxon>Vertebrata</taxon>
        <taxon>Euteleostomi</taxon>
        <taxon>Amphibia</taxon>
        <taxon>Batrachia</taxon>
        <taxon>Caudata</taxon>
        <taxon>Salamandroidea</taxon>
        <taxon>Salamandridae</taxon>
        <taxon>Pleurodelinae</taxon>
        <taxon>Pleurodeles</taxon>
    </lineage>
</organism>
<evidence type="ECO:0000256" key="1">
    <source>
        <dbReference type="SAM" id="MobiDB-lite"/>
    </source>
</evidence>
<dbReference type="GO" id="GO:0000460">
    <property type="term" value="P:maturation of 5.8S rRNA"/>
    <property type="evidence" value="ECO:0007669"/>
    <property type="project" value="TreeGrafter"/>
</dbReference>
<dbReference type="GO" id="GO:0000470">
    <property type="term" value="P:maturation of LSU-rRNA"/>
    <property type="evidence" value="ECO:0007669"/>
    <property type="project" value="TreeGrafter"/>
</dbReference>
<dbReference type="GO" id="GO:0090730">
    <property type="term" value="C:Las1 complex"/>
    <property type="evidence" value="ECO:0007669"/>
    <property type="project" value="InterPro"/>
</dbReference>
<sequence>MGRRSRWPGSRQHVVAWLSKAEWDQVLEDLYCKDCERQRTALHRISAWKSRYGSSMPFAVECTADLVRCKIMDVTNCAGTDELLLVYGLALVRFVNLITERKQKTVSIPLRRLANEMNIPEWIVNLRHDFTHGKLPNLSWCRKGCDFVMEWLRREYWSCQLGNNLLSQWESEDDSETEEDDSDDDQKLSPEEEKRLMLVENVKHVLSSYVKYQYKILKDLRQVSMAKKVWDCPTSEVEWIIAQVKDLMKEDSEVVAELLLEDGFLIPKPDQLKTLHIECDDNHELMNLKIPRTFYRFWQRLLKGLHSQSFTQILLEKLFAELRLCCNESTLGMRPQFLACWISEMLTANRRAGKKGKCLSNTQQVDKWTLFHHKVPLQWKTLLDKCLEAPCQATPHLLQRILTDMKPKLPWDTQEKLMYLCSIYAQSGECFSGSEALAEYREQPIYTVESLQWKTRQDTRARGPSPKTVNFDLSATLQDETMEDQSNAEEYLQRYRAEVIAEKRAALQGSAWTVDAGDVKWEEFPLGTVPGQSEDPDCLLLESYHVMSPLEQAVSEERNSFHGMTTGGGWQTPPLLMCWLVHQSKPRHALLRREARGLLFEGQHTCAPGPTAPVEHAVLPRSVRASERGLLRSDHRDASRREGMYWFPRRRKHGHLQNTRTARRMTSRARNALLRRQHNPFPLLTLTGCSPALCVYNRD</sequence>
<dbReference type="GO" id="GO:0030687">
    <property type="term" value="C:preribosome, large subunit precursor"/>
    <property type="evidence" value="ECO:0007669"/>
    <property type="project" value="TreeGrafter"/>
</dbReference>
<dbReference type="GO" id="GO:0035556">
    <property type="term" value="P:intracellular signal transduction"/>
    <property type="evidence" value="ECO:0007669"/>
    <property type="project" value="InterPro"/>
</dbReference>
<keyword evidence="4" id="KW-1185">Reference proteome</keyword>
<feature type="domain" description="DEP" evidence="2">
    <location>
        <begin position="237"/>
        <end position="299"/>
    </location>
</feature>
<comment type="caution">
    <text evidence="3">The sequence shown here is derived from an EMBL/GenBank/DDBJ whole genome shotgun (WGS) entry which is preliminary data.</text>
</comment>
<dbReference type="GO" id="GO:0004519">
    <property type="term" value="F:endonuclease activity"/>
    <property type="evidence" value="ECO:0007669"/>
    <property type="project" value="InterPro"/>
</dbReference>
<evidence type="ECO:0000313" key="4">
    <source>
        <dbReference type="Proteomes" id="UP001066276"/>
    </source>
</evidence>
<feature type="region of interest" description="Disordered" evidence="1">
    <location>
        <begin position="170"/>
        <end position="190"/>
    </location>
</feature>
<name>A0AAV7V950_PLEWA</name>
<dbReference type="PANTHER" id="PTHR15002">
    <property type="entry name" value="RIBOSOMAL BIOGENESIS PROTEIN LAS1L"/>
    <property type="match status" value="1"/>
</dbReference>
<dbReference type="InterPro" id="IPR007174">
    <property type="entry name" value="Las1"/>
</dbReference>
<gene>
    <name evidence="3" type="ORF">NDU88_001092</name>
</gene>
<feature type="compositionally biased region" description="Acidic residues" evidence="1">
    <location>
        <begin position="170"/>
        <end position="184"/>
    </location>
</feature>
<proteinExistence type="predicted"/>
<evidence type="ECO:0000313" key="3">
    <source>
        <dbReference type="EMBL" id="KAJ1197230.1"/>
    </source>
</evidence>
<dbReference type="Proteomes" id="UP001066276">
    <property type="component" value="Chromosome 2_1"/>
</dbReference>